<protein>
    <submittedName>
        <fullName evidence="1">Uncharacterized protein</fullName>
    </submittedName>
</protein>
<keyword evidence="2" id="KW-1185">Reference proteome</keyword>
<dbReference type="EMBL" id="WEGI01000010">
    <property type="protein sequence ID" value="MQY29283.1"/>
    <property type="molecule type" value="Genomic_DNA"/>
</dbReference>
<evidence type="ECO:0000313" key="2">
    <source>
        <dbReference type="Proteomes" id="UP000431401"/>
    </source>
</evidence>
<dbReference type="Proteomes" id="UP000431401">
    <property type="component" value="Unassembled WGS sequence"/>
</dbReference>
<organism evidence="1 2">
    <name type="scientific">Nocardia aurantia</name>
    <dbReference type="NCBI Taxonomy" id="2585199"/>
    <lineage>
        <taxon>Bacteria</taxon>
        <taxon>Bacillati</taxon>
        <taxon>Actinomycetota</taxon>
        <taxon>Actinomycetes</taxon>
        <taxon>Mycobacteriales</taxon>
        <taxon>Nocardiaceae</taxon>
        <taxon>Nocardia</taxon>
    </lineage>
</organism>
<proteinExistence type="predicted"/>
<comment type="caution">
    <text evidence="1">The sequence shown here is derived from an EMBL/GenBank/DDBJ whole genome shotgun (WGS) entry which is preliminary data.</text>
</comment>
<sequence>MTIADHLTPGPGLGTDTYRTGCTYTIAITGDPGDQVVRVKDQVYRNGAWDHAATGTFGPVSAVAARTARR</sequence>
<name>A0A7K0DU43_9NOCA</name>
<dbReference type="AlphaFoldDB" id="A0A7K0DU43"/>
<dbReference type="OrthoDB" id="4560011at2"/>
<gene>
    <name evidence="1" type="ORF">NRB56_48730</name>
</gene>
<dbReference type="RefSeq" id="WP_153345891.1">
    <property type="nucleotide sequence ID" value="NZ_WEGI01000010.1"/>
</dbReference>
<reference evidence="1 2" key="1">
    <citation type="submission" date="2019-10" db="EMBL/GenBank/DDBJ databases">
        <title>Nocardia macrotermitis sp. nov. and Nocardia aurantia sp. nov., isolated from the gut of fungus growing-termite Macrotermes natalensis.</title>
        <authorList>
            <person name="Benndorf R."/>
            <person name="Schwitalla J."/>
            <person name="Martin K."/>
            <person name="De Beer W."/>
            <person name="Kaster A.-K."/>
            <person name="Vollmers J."/>
            <person name="Poulsen M."/>
            <person name="Beemelmanns C."/>
        </authorList>
    </citation>
    <scope>NUCLEOTIDE SEQUENCE [LARGE SCALE GENOMIC DNA]</scope>
    <source>
        <strain evidence="1 2">RB56</strain>
    </source>
</reference>
<accession>A0A7K0DU43</accession>
<evidence type="ECO:0000313" key="1">
    <source>
        <dbReference type="EMBL" id="MQY29283.1"/>
    </source>
</evidence>